<evidence type="ECO:0000256" key="4">
    <source>
        <dbReference type="ARBA" id="ARBA00022989"/>
    </source>
</evidence>
<feature type="transmembrane region" description="Helical" evidence="6">
    <location>
        <begin position="188"/>
        <end position="207"/>
    </location>
</feature>
<dbReference type="GO" id="GO:0005886">
    <property type="term" value="C:plasma membrane"/>
    <property type="evidence" value="ECO:0007669"/>
    <property type="project" value="UniProtKB-SubCell"/>
</dbReference>
<evidence type="ECO:0000256" key="3">
    <source>
        <dbReference type="ARBA" id="ARBA00022692"/>
    </source>
</evidence>
<feature type="transmembrane region" description="Helical" evidence="6">
    <location>
        <begin position="311"/>
        <end position="331"/>
    </location>
</feature>
<dbReference type="KEGG" id="taz:TREAZ_3062"/>
<evidence type="ECO:0000313" key="7">
    <source>
        <dbReference type="EMBL" id="AEF82299.1"/>
    </source>
</evidence>
<feature type="transmembrane region" description="Helical" evidence="6">
    <location>
        <begin position="378"/>
        <end position="398"/>
    </location>
</feature>
<feature type="transmembrane region" description="Helical" evidence="6">
    <location>
        <begin position="165"/>
        <end position="182"/>
    </location>
</feature>
<feature type="transmembrane region" description="Helical" evidence="6">
    <location>
        <begin position="346"/>
        <end position="366"/>
    </location>
</feature>
<dbReference type="EMBL" id="CP001841">
    <property type="protein sequence ID" value="AEF82299.1"/>
    <property type="molecule type" value="Genomic_DNA"/>
</dbReference>
<feature type="transmembrane region" description="Helical" evidence="6">
    <location>
        <begin position="440"/>
        <end position="458"/>
    </location>
</feature>
<evidence type="ECO:0000256" key="1">
    <source>
        <dbReference type="ARBA" id="ARBA00004651"/>
    </source>
</evidence>
<sequence length="509" mass="58197">MLFNKKKNAFRGIFWGLIHNFVSIILPFVIRTVIIGTIGIKYIGLGSLFAGLLGVLSLAELGFGSAISFCFYKPIADNDTNKINALLNFLKKSYRIIGVIIFFCGILLLPFLKTLISGDCPDNINVYILFLIYLSNTSISYFLFAYKKILLIVHQRYDIEVKISTLVLFIQSILQLVILMLFRNYYYFILILPAMTIFNNIVSAFLVKKLFPQYFCFGKLDDVSISDIVKKVKGVFCYKIGSTVLFSVDSIVISIFLGLEILGKFNNYYIIVYSLFAIQAVIQNSIRPIISSCIAMESIGKNYSDFNKFNFLYMWISFSFSVCCLCLYQNFIELWLGNSYLLPNSIVFLLVVSFYSQSCCHLLRIYQEASGLFFEGKFVPLIAAAFNLVMNIILVNIIGLPGVIISTIASVMFILLPGYAFVLFKYYFKEINKLKQQIMYYIKYITISFILGILLFYLCNAIDGKGIIEFLIKILISVLIPNILYYIIFIKDPNCRNSISFLLKKRNAK</sequence>
<dbReference type="STRING" id="545695.TREAZ_3062"/>
<keyword evidence="5 6" id="KW-0472">Membrane</keyword>
<dbReference type="PANTHER" id="PTHR30250:SF26">
    <property type="entry name" value="PSMA PROTEIN"/>
    <property type="match status" value="1"/>
</dbReference>
<feature type="transmembrane region" description="Helical" evidence="6">
    <location>
        <begin position="42"/>
        <end position="72"/>
    </location>
</feature>
<name>F5YAK3_LEAAZ</name>
<dbReference type="HOGENOM" id="CLU_040274_1_0_12"/>
<evidence type="ECO:0000256" key="6">
    <source>
        <dbReference type="SAM" id="Phobius"/>
    </source>
</evidence>
<protein>
    <submittedName>
        <fullName evidence="7">EpsT</fullName>
    </submittedName>
</protein>
<keyword evidence="3 6" id="KW-0812">Transmembrane</keyword>
<feature type="transmembrane region" description="Helical" evidence="6">
    <location>
        <begin position="12"/>
        <end position="30"/>
    </location>
</feature>
<feature type="transmembrane region" description="Helical" evidence="6">
    <location>
        <begin position="268"/>
        <end position="290"/>
    </location>
</feature>
<dbReference type="PANTHER" id="PTHR30250">
    <property type="entry name" value="PST FAMILY PREDICTED COLANIC ACID TRANSPORTER"/>
    <property type="match status" value="1"/>
</dbReference>
<keyword evidence="2" id="KW-1003">Cell membrane</keyword>
<dbReference type="eggNOG" id="COG2244">
    <property type="taxonomic scope" value="Bacteria"/>
</dbReference>
<feature type="transmembrane region" description="Helical" evidence="6">
    <location>
        <begin position="404"/>
        <end position="428"/>
    </location>
</feature>
<proteinExistence type="predicted"/>
<dbReference type="InterPro" id="IPR050833">
    <property type="entry name" value="Poly_Biosynth_Transport"/>
</dbReference>
<dbReference type="Proteomes" id="UP000009222">
    <property type="component" value="Chromosome"/>
</dbReference>
<feature type="transmembrane region" description="Helical" evidence="6">
    <location>
        <begin position="93"/>
        <end position="112"/>
    </location>
</feature>
<feature type="transmembrane region" description="Helical" evidence="6">
    <location>
        <begin position="470"/>
        <end position="490"/>
    </location>
</feature>
<evidence type="ECO:0000256" key="2">
    <source>
        <dbReference type="ARBA" id="ARBA00022475"/>
    </source>
</evidence>
<reference evidence="7 8" key="2">
    <citation type="journal article" date="2011" name="ISME J.">
        <title>RNA-seq reveals cooperative metabolic interactions between two termite-gut spirochete species in co-culture.</title>
        <authorList>
            <person name="Rosenthal A.Z."/>
            <person name="Matson E.G."/>
            <person name="Eldar A."/>
            <person name="Leadbetter J.R."/>
        </authorList>
    </citation>
    <scope>NUCLEOTIDE SEQUENCE [LARGE SCALE GENOMIC DNA]</scope>
    <source>
        <strain evidence="8">ATCC BAA-888 / DSM 13862 / ZAS-9</strain>
    </source>
</reference>
<feature type="transmembrane region" description="Helical" evidence="6">
    <location>
        <begin position="240"/>
        <end position="262"/>
    </location>
</feature>
<reference evidence="8" key="1">
    <citation type="submission" date="2009-12" db="EMBL/GenBank/DDBJ databases">
        <title>Complete sequence of Treponema azotonutricium strain ZAS-9.</title>
        <authorList>
            <person name="Tetu S.G."/>
            <person name="Matson E."/>
            <person name="Ren Q."/>
            <person name="Seshadri R."/>
            <person name="Elbourne L."/>
            <person name="Hassan K.A."/>
            <person name="Durkin A."/>
            <person name="Radune D."/>
            <person name="Mohamoud Y."/>
            <person name="Shay R."/>
            <person name="Jin S."/>
            <person name="Zhang X."/>
            <person name="Lucey K."/>
            <person name="Ballor N.R."/>
            <person name="Ottesen E."/>
            <person name="Rosenthal R."/>
            <person name="Allen A."/>
            <person name="Leadbetter J.R."/>
            <person name="Paulsen I.T."/>
        </authorList>
    </citation>
    <scope>NUCLEOTIDE SEQUENCE [LARGE SCALE GENOMIC DNA]</scope>
    <source>
        <strain evidence="8">ATCC BAA-888 / DSM 13862 / ZAS-9</strain>
    </source>
</reference>
<organism evidence="7 8">
    <name type="scientific">Leadbettera azotonutricia (strain ATCC BAA-888 / DSM 13862 / ZAS-9)</name>
    <name type="common">Treponema azotonutricium</name>
    <dbReference type="NCBI Taxonomy" id="545695"/>
    <lineage>
        <taxon>Bacteria</taxon>
        <taxon>Pseudomonadati</taxon>
        <taxon>Spirochaetota</taxon>
        <taxon>Spirochaetia</taxon>
        <taxon>Spirochaetales</taxon>
        <taxon>Breznakiellaceae</taxon>
        <taxon>Leadbettera</taxon>
    </lineage>
</organism>
<dbReference type="InParanoid" id="F5YAK3"/>
<gene>
    <name evidence="7" type="ordered locus">TREAZ_3062</name>
</gene>
<feature type="transmembrane region" description="Helical" evidence="6">
    <location>
        <begin position="124"/>
        <end position="144"/>
    </location>
</feature>
<keyword evidence="8" id="KW-1185">Reference proteome</keyword>
<dbReference type="AlphaFoldDB" id="F5YAK3"/>
<comment type="subcellular location">
    <subcellularLocation>
        <location evidence="1">Cell membrane</location>
        <topology evidence="1">Multi-pass membrane protein</topology>
    </subcellularLocation>
</comment>
<keyword evidence="4 6" id="KW-1133">Transmembrane helix</keyword>
<accession>F5YAK3</accession>
<evidence type="ECO:0000313" key="8">
    <source>
        <dbReference type="Proteomes" id="UP000009222"/>
    </source>
</evidence>
<evidence type="ECO:0000256" key="5">
    <source>
        <dbReference type="ARBA" id="ARBA00023136"/>
    </source>
</evidence>